<evidence type="ECO:0000313" key="1">
    <source>
        <dbReference type="EMBL" id="KAK2191291.1"/>
    </source>
</evidence>
<name>A0AAD9UJ61_RIDPI</name>
<comment type="caution">
    <text evidence="1">The sequence shown here is derived from an EMBL/GenBank/DDBJ whole genome shotgun (WGS) entry which is preliminary data.</text>
</comment>
<dbReference type="AlphaFoldDB" id="A0AAD9UJ61"/>
<sequence>MDGACVNQGKRNGMTRKMVEAVPHNVVNIWCVAMLDIIKVSSSVVGLVEECVNFVYRFYYRSSKRRRDLKQIGDIIDEDVAYFSAPKSTRWRASIQRAYSALRQNLAVALHFMMDVLNILADVSCAFQKDDLFITDIAVKLGAGCLKLNALRQLNGKVFAEYTASEETFVDKVVAFVETRF</sequence>
<accession>A0AAD9UJ61</accession>
<gene>
    <name evidence="1" type="ORF">NP493_56g07029</name>
</gene>
<organism evidence="1 2">
    <name type="scientific">Ridgeia piscesae</name>
    <name type="common">Tubeworm</name>
    <dbReference type="NCBI Taxonomy" id="27915"/>
    <lineage>
        <taxon>Eukaryota</taxon>
        <taxon>Metazoa</taxon>
        <taxon>Spiralia</taxon>
        <taxon>Lophotrochozoa</taxon>
        <taxon>Annelida</taxon>
        <taxon>Polychaeta</taxon>
        <taxon>Sedentaria</taxon>
        <taxon>Canalipalpata</taxon>
        <taxon>Sabellida</taxon>
        <taxon>Siboglinidae</taxon>
        <taxon>Ridgeia</taxon>
    </lineage>
</organism>
<dbReference type="Proteomes" id="UP001209878">
    <property type="component" value="Unassembled WGS sequence"/>
</dbReference>
<dbReference type="PANTHER" id="PTHR46880">
    <property type="entry name" value="RAS-ASSOCIATING DOMAIN-CONTAINING PROTEIN"/>
    <property type="match status" value="1"/>
</dbReference>
<proteinExistence type="predicted"/>
<dbReference type="PANTHER" id="PTHR46880:SF5">
    <property type="entry name" value="DUF4371 DOMAIN-CONTAINING PROTEIN"/>
    <property type="match status" value="1"/>
</dbReference>
<keyword evidence="2" id="KW-1185">Reference proteome</keyword>
<reference evidence="1" key="1">
    <citation type="journal article" date="2023" name="Mol. Biol. Evol.">
        <title>Third-Generation Sequencing Reveals the Adaptive Role of the Epigenome in Three Deep-Sea Polychaetes.</title>
        <authorList>
            <person name="Perez M."/>
            <person name="Aroh O."/>
            <person name="Sun Y."/>
            <person name="Lan Y."/>
            <person name="Juniper S.K."/>
            <person name="Young C.R."/>
            <person name="Angers B."/>
            <person name="Qian P.Y."/>
        </authorList>
    </citation>
    <scope>NUCLEOTIDE SEQUENCE</scope>
    <source>
        <strain evidence="1">R07B-5</strain>
    </source>
</reference>
<evidence type="ECO:0000313" key="2">
    <source>
        <dbReference type="Proteomes" id="UP001209878"/>
    </source>
</evidence>
<dbReference type="EMBL" id="JAODUO010000055">
    <property type="protein sequence ID" value="KAK2191291.1"/>
    <property type="molecule type" value="Genomic_DNA"/>
</dbReference>
<protein>
    <submittedName>
        <fullName evidence="1">Uncharacterized protein</fullName>
    </submittedName>
</protein>